<organism evidence="8 9">
    <name type="scientific">Perilla frutescens var. hirtella</name>
    <name type="common">Perilla citriodora</name>
    <name type="synonym">Perilla setoyensis</name>
    <dbReference type="NCBI Taxonomy" id="608512"/>
    <lineage>
        <taxon>Eukaryota</taxon>
        <taxon>Viridiplantae</taxon>
        <taxon>Streptophyta</taxon>
        <taxon>Embryophyta</taxon>
        <taxon>Tracheophyta</taxon>
        <taxon>Spermatophyta</taxon>
        <taxon>Magnoliopsida</taxon>
        <taxon>eudicotyledons</taxon>
        <taxon>Gunneridae</taxon>
        <taxon>Pentapetalae</taxon>
        <taxon>asterids</taxon>
        <taxon>lamiids</taxon>
        <taxon>Lamiales</taxon>
        <taxon>Lamiaceae</taxon>
        <taxon>Nepetoideae</taxon>
        <taxon>Elsholtzieae</taxon>
        <taxon>Perilla</taxon>
    </lineage>
</organism>
<keyword evidence="3" id="KW-0295">Fungicide</keyword>
<evidence type="ECO:0000313" key="8">
    <source>
        <dbReference type="EMBL" id="KAH6828402.1"/>
    </source>
</evidence>
<dbReference type="Pfam" id="PF07333">
    <property type="entry name" value="SLR1-BP"/>
    <property type="match status" value="1"/>
</dbReference>
<protein>
    <submittedName>
        <fullName evidence="8">Uncharacterized protein</fullName>
    </submittedName>
</protein>
<dbReference type="InterPro" id="IPR010851">
    <property type="entry name" value="DEFL"/>
</dbReference>
<evidence type="ECO:0000256" key="4">
    <source>
        <dbReference type="ARBA" id="ARBA00022821"/>
    </source>
</evidence>
<gene>
    <name evidence="8" type="ORF">C2S53_013124</name>
</gene>
<name>A0AAD4P7A5_PERFH</name>
<evidence type="ECO:0000256" key="2">
    <source>
        <dbReference type="ARBA" id="ARBA00022529"/>
    </source>
</evidence>
<dbReference type="GO" id="GO:0031640">
    <property type="term" value="P:killing of cells of another organism"/>
    <property type="evidence" value="ECO:0007669"/>
    <property type="project" value="UniProtKB-KW"/>
</dbReference>
<feature type="region of interest" description="Disordered" evidence="6">
    <location>
        <begin position="152"/>
        <end position="173"/>
    </location>
</feature>
<accession>A0AAD4P7A5</accession>
<evidence type="ECO:0000256" key="1">
    <source>
        <dbReference type="ARBA" id="ARBA00006722"/>
    </source>
</evidence>
<keyword evidence="5" id="KW-1015">Disulfide bond</keyword>
<sequence length="173" mass="19458">MAKFVWIIFLVLSVGGEEVFAQRQCMAVIDKNGCYLPKCREKCNKYYNGFGVCIGSFGTFKWYQPRQEVPPLVSVAGSQLRSSVKGQTVEIDGSKAQGSSNLITPSTVTKHTPKTTKAEIATHTPSPTTPLRRKLTTNSTLYTRYLHEEPRRNLDKLGRRESTRTEPQVLDLF</sequence>
<keyword evidence="4" id="KW-0611">Plant defense</keyword>
<comment type="caution">
    <text evidence="8">The sequence shown here is derived from an EMBL/GenBank/DDBJ whole genome shotgun (WGS) entry which is preliminary data.</text>
</comment>
<comment type="similarity">
    <text evidence="1">Belongs to the DEFL family.</text>
</comment>
<proteinExistence type="inferred from homology"/>
<evidence type="ECO:0000256" key="7">
    <source>
        <dbReference type="SAM" id="SignalP"/>
    </source>
</evidence>
<evidence type="ECO:0000313" key="9">
    <source>
        <dbReference type="Proteomes" id="UP001190926"/>
    </source>
</evidence>
<reference evidence="8 9" key="1">
    <citation type="journal article" date="2021" name="Nat. Commun.">
        <title>Incipient diploidization of the medicinal plant Perilla within 10,000 years.</title>
        <authorList>
            <person name="Zhang Y."/>
            <person name="Shen Q."/>
            <person name="Leng L."/>
            <person name="Zhang D."/>
            <person name="Chen S."/>
            <person name="Shi Y."/>
            <person name="Ning Z."/>
            <person name="Chen S."/>
        </authorList>
    </citation>
    <scope>NUCLEOTIDE SEQUENCE [LARGE SCALE GENOMIC DNA]</scope>
    <source>
        <strain evidence="9">cv. PC099</strain>
    </source>
</reference>
<dbReference type="GO" id="GO:0050832">
    <property type="term" value="P:defense response to fungus"/>
    <property type="evidence" value="ECO:0007669"/>
    <property type="project" value="UniProtKB-KW"/>
</dbReference>
<feature type="compositionally biased region" description="Basic and acidic residues" evidence="6">
    <location>
        <begin position="152"/>
        <end position="164"/>
    </location>
</feature>
<dbReference type="Proteomes" id="UP001190926">
    <property type="component" value="Unassembled WGS sequence"/>
</dbReference>
<evidence type="ECO:0000256" key="5">
    <source>
        <dbReference type="ARBA" id="ARBA00023157"/>
    </source>
</evidence>
<dbReference type="AlphaFoldDB" id="A0AAD4P7A5"/>
<feature type="chain" id="PRO_5041953291" evidence="7">
    <location>
        <begin position="22"/>
        <end position="173"/>
    </location>
</feature>
<keyword evidence="2" id="KW-0929">Antimicrobial</keyword>
<evidence type="ECO:0000256" key="6">
    <source>
        <dbReference type="SAM" id="MobiDB-lite"/>
    </source>
</evidence>
<keyword evidence="9" id="KW-1185">Reference proteome</keyword>
<evidence type="ECO:0000256" key="3">
    <source>
        <dbReference type="ARBA" id="ARBA00022577"/>
    </source>
</evidence>
<dbReference type="EMBL" id="SDAM02000124">
    <property type="protein sequence ID" value="KAH6828402.1"/>
    <property type="molecule type" value="Genomic_DNA"/>
</dbReference>
<feature type="signal peptide" evidence="7">
    <location>
        <begin position="1"/>
        <end position="21"/>
    </location>
</feature>
<keyword evidence="7" id="KW-0732">Signal</keyword>